<dbReference type="Proteomes" id="UP001163835">
    <property type="component" value="Unassembled WGS sequence"/>
</dbReference>
<comment type="caution">
    <text evidence="1">The sequence shown here is derived from an EMBL/GenBank/DDBJ whole genome shotgun (WGS) entry which is preliminary data.</text>
</comment>
<evidence type="ECO:0000313" key="2">
    <source>
        <dbReference type="Proteomes" id="UP001163835"/>
    </source>
</evidence>
<organism evidence="1 2">
    <name type="scientific">Lentinula aff. lateritia</name>
    <dbReference type="NCBI Taxonomy" id="2804960"/>
    <lineage>
        <taxon>Eukaryota</taxon>
        <taxon>Fungi</taxon>
        <taxon>Dikarya</taxon>
        <taxon>Basidiomycota</taxon>
        <taxon>Agaricomycotina</taxon>
        <taxon>Agaricomycetes</taxon>
        <taxon>Agaricomycetidae</taxon>
        <taxon>Agaricales</taxon>
        <taxon>Marasmiineae</taxon>
        <taxon>Omphalotaceae</taxon>
        <taxon>Lentinula</taxon>
    </lineage>
</organism>
<keyword evidence="2" id="KW-1185">Reference proteome</keyword>
<proteinExistence type="predicted"/>
<sequence length="314" mass="34662">MPLPEAFEVSQLDATNSSFPSYRPYVDDRSLPWKAREAANDQCVDLTLAQAKTIPNFWQKVQSYADERYGKGSRNILMYDKHVRVLPLALTYCPLILSKYPDIHPAKVCVTSQAVQIKTTGSDQGLFTNNGTTGGIISGTHGIVSVMIQQGFTGTSSFTISEAASIGITEAFRVRMKFPDVVNTRGGPTTYATITNTQSANFDISFNEMVTTTFNMTVQSDQACQAMEVVRACTLQGIGEIPFIASGKFWIEYDDKTYDHLENKKTHDDHYKFEVDFEDVLPAASQRTIKAFFKGSFSTSSHGHYKAVCTGGTG</sequence>
<reference evidence="1" key="1">
    <citation type="submission" date="2022-09" db="EMBL/GenBank/DDBJ databases">
        <title>A Global Phylogenomic Analysis of the Shiitake Genus Lentinula.</title>
        <authorList>
            <consortium name="DOE Joint Genome Institute"/>
            <person name="Sierra-Patev S."/>
            <person name="Min B."/>
            <person name="Naranjo-Ortiz M."/>
            <person name="Looney B."/>
            <person name="Konkel Z."/>
            <person name="Slot J.C."/>
            <person name="Sakamoto Y."/>
            <person name="Steenwyk J.L."/>
            <person name="Rokas A."/>
            <person name="Carro J."/>
            <person name="Camarero S."/>
            <person name="Ferreira P."/>
            <person name="Molpeceres G."/>
            <person name="Ruiz-Duenas F.J."/>
            <person name="Serrano A."/>
            <person name="Henrissat B."/>
            <person name="Drula E."/>
            <person name="Hughes K.W."/>
            <person name="Mata J.L."/>
            <person name="Ishikawa N.K."/>
            <person name="Vargas-Isla R."/>
            <person name="Ushijima S."/>
            <person name="Smith C.A."/>
            <person name="Ahrendt S."/>
            <person name="Andreopoulos W."/>
            <person name="He G."/>
            <person name="Labutti K."/>
            <person name="Lipzen A."/>
            <person name="Ng V."/>
            <person name="Riley R."/>
            <person name="Sandor L."/>
            <person name="Barry K."/>
            <person name="Martinez A.T."/>
            <person name="Xiao Y."/>
            <person name="Gibbons J.G."/>
            <person name="Terashima K."/>
            <person name="Grigoriev I.V."/>
            <person name="Hibbett D.S."/>
        </authorList>
    </citation>
    <scope>NUCLEOTIDE SEQUENCE</scope>
    <source>
        <strain evidence="1">TMI1499</strain>
    </source>
</reference>
<name>A0ACC1TUX0_9AGAR</name>
<protein>
    <submittedName>
        <fullName evidence="1">Uncharacterized protein</fullName>
    </submittedName>
</protein>
<accession>A0ACC1TUX0</accession>
<evidence type="ECO:0000313" key="1">
    <source>
        <dbReference type="EMBL" id="KAJ3808275.1"/>
    </source>
</evidence>
<dbReference type="EMBL" id="MU795234">
    <property type="protein sequence ID" value="KAJ3808275.1"/>
    <property type="molecule type" value="Genomic_DNA"/>
</dbReference>
<gene>
    <name evidence="1" type="ORF">F5876DRAFT_78885</name>
</gene>